<dbReference type="Gene3D" id="3.30.565.10">
    <property type="entry name" value="Histidine kinase-like ATPase, C-terminal domain"/>
    <property type="match status" value="1"/>
</dbReference>
<dbReference type="Pfam" id="PF13589">
    <property type="entry name" value="HATPase_c_3"/>
    <property type="match status" value="1"/>
</dbReference>
<reference evidence="1 2" key="1">
    <citation type="submission" date="2023-02" db="EMBL/GenBank/DDBJ databases">
        <title>Genome sequence of Paenibacillus kyungheensis KACC 18744.</title>
        <authorList>
            <person name="Kim S."/>
            <person name="Heo J."/>
            <person name="Kwon S.-W."/>
        </authorList>
    </citation>
    <scope>NUCLEOTIDE SEQUENCE [LARGE SCALE GENOMIC DNA]</scope>
    <source>
        <strain evidence="1 2">KACC 18744</strain>
    </source>
</reference>
<dbReference type="GO" id="GO:0005524">
    <property type="term" value="F:ATP binding"/>
    <property type="evidence" value="ECO:0007669"/>
    <property type="project" value="UniProtKB-KW"/>
</dbReference>
<dbReference type="Proteomes" id="UP001220509">
    <property type="component" value="Chromosome"/>
</dbReference>
<accession>A0AAX3M328</accession>
<protein>
    <submittedName>
        <fullName evidence="1">ATP-binding protein</fullName>
    </submittedName>
</protein>
<proteinExistence type="predicted"/>
<organism evidence="1 2">
    <name type="scientific">Paenibacillus kyungheensis</name>
    <dbReference type="NCBI Taxonomy" id="1452732"/>
    <lineage>
        <taxon>Bacteria</taxon>
        <taxon>Bacillati</taxon>
        <taxon>Bacillota</taxon>
        <taxon>Bacilli</taxon>
        <taxon>Bacillales</taxon>
        <taxon>Paenibacillaceae</taxon>
        <taxon>Paenibacillus</taxon>
    </lineage>
</organism>
<evidence type="ECO:0000313" key="1">
    <source>
        <dbReference type="EMBL" id="WCT56530.1"/>
    </source>
</evidence>
<dbReference type="EMBL" id="CP117416">
    <property type="protein sequence ID" value="WCT56530.1"/>
    <property type="molecule type" value="Genomic_DNA"/>
</dbReference>
<dbReference type="InterPro" id="IPR036890">
    <property type="entry name" value="HATPase_C_sf"/>
</dbReference>
<name>A0AAX3M328_9BACL</name>
<gene>
    <name evidence="1" type="ORF">PQ456_03060</name>
</gene>
<keyword evidence="2" id="KW-1185">Reference proteome</keyword>
<dbReference type="KEGG" id="pka:PQ456_03060"/>
<dbReference type="SUPFAM" id="SSF55874">
    <property type="entry name" value="ATPase domain of HSP90 chaperone/DNA topoisomerase II/histidine kinase"/>
    <property type="match status" value="1"/>
</dbReference>
<keyword evidence="1" id="KW-0547">Nucleotide-binding</keyword>
<dbReference type="AlphaFoldDB" id="A0AAX3M328"/>
<dbReference type="RefSeq" id="WP_273614810.1">
    <property type="nucleotide sequence ID" value="NZ_CP117416.1"/>
</dbReference>
<keyword evidence="1" id="KW-0067">ATP-binding</keyword>
<evidence type="ECO:0000313" key="2">
    <source>
        <dbReference type="Proteomes" id="UP001220509"/>
    </source>
</evidence>
<sequence>MENKLSSVLKSDIFQVDKALESWRDSGFDLSTAVGEVVDNSIEAGSKIVKVIPYQNKTDKSINTIVFADNGFGIKSDILAQTLKIGFSTRYNQRKGLGRFGVGMKVAALSQGRRVDIYTKTLGEDRYYHAFLDLDLITTEEQTHIIAQEIDGFPKEYAMHMAWDEGAPFDSGTLIVWSKIDRLTNEGKYGNSINEYLQELTKFLARAYRKFIDQGLLIQLSDKFLDLYDPLMLLDSPRISKLVGENNLPADVIDRSVIEIEGEEVVITVTLLPEVLRKVKGEGGYKGSASRFKELYLKDRDGKISILRNGREIYYDPIQGMFPSRIENIDRFIGVEISFPATLDEYFQVRNVKRGAVPVGKLRAEIRKILDKPVKAARKQIQDVFAKTSTEKRKHDIEHTPATKAVKEAEKTAIPGRAGLNATEDEVKEVIKDILEDAGIDADINKELADKMTEQINEQPITLVDSSWPGKELLDITHFNGKAVVKINHRHPFIKQIYNPIKEASSQDPSTINPDEMIELARKAEAAIDVLFMAYAKAENMHANPDDVYSDLRTQWGFFSGAYVRELLKSF</sequence>